<reference evidence="2 3" key="1">
    <citation type="journal article" date="2014" name="Genome Announc.">
        <title>The Genome of the Predominant Equine Lactobacillus Species, Lactobacillus equi, Is Reflective of Its Lifestyle Adaptations to an Herbivorous Host.</title>
        <authorList>
            <person name="O'Donnell M.M."/>
            <person name="Harris H.M."/>
            <person name="O'Toole P.W."/>
            <person name="Ross R.P."/>
        </authorList>
    </citation>
    <scope>NUCLEOTIDE SEQUENCE [LARGE SCALE GENOMIC DNA]</scope>
    <source>
        <strain evidence="2 3">DPC 6820</strain>
    </source>
</reference>
<comment type="caution">
    <text evidence="2">The sequence shown here is derived from an EMBL/GenBank/DDBJ whole genome shotgun (WGS) entry which is preliminary data.</text>
</comment>
<protein>
    <submittedName>
        <fullName evidence="2">Putative transposase</fullName>
    </submittedName>
</protein>
<dbReference type="PATRIC" id="fig|1392007.3.peg.410"/>
<proteinExistence type="predicted"/>
<dbReference type="AlphaFoldDB" id="V7HY15"/>
<organism evidence="2 3">
    <name type="scientific">Ligilactobacillus equi DPC 6820</name>
    <dbReference type="NCBI Taxonomy" id="1392007"/>
    <lineage>
        <taxon>Bacteria</taxon>
        <taxon>Bacillati</taxon>
        <taxon>Bacillota</taxon>
        <taxon>Bacilli</taxon>
        <taxon>Lactobacillales</taxon>
        <taxon>Lactobacillaceae</taxon>
        <taxon>Ligilactobacillus</taxon>
    </lineage>
</organism>
<keyword evidence="3" id="KW-1185">Reference proteome</keyword>
<evidence type="ECO:0000259" key="1">
    <source>
        <dbReference type="Pfam" id="PF13936"/>
    </source>
</evidence>
<dbReference type="RefSeq" id="WP_023859013.1">
    <property type="nucleotide sequence ID" value="NZ_AWWH01000046.1"/>
</dbReference>
<dbReference type="Gene3D" id="1.10.10.60">
    <property type="entry name" value="Homeodomain-like"/>
    <property type="match status" value="1"/>
</dbReference>
<evidence type="ECO:0000313" key="2">
    <source>
        <dbReference type="EMBL" id="ETA74777.1"/>
    </source>
</evidence>
<feature type="domain" description="Transposase IS30-like HTH" evidence="1">
    <location>
        <begin position="17"/>
        <end position="60"/>
    </location>
</feature>
<dbReference type="Proteomes" id="UP000018559">
    <property type="component" value="Unassembled WGS sequence"/>
</dbReference>
<dbReference type="EMBL" id="AWWH01000046">
    <property type="protein sequence ID" value="ETA74777.1"/>
    <property type="molecule type" value="Genomic_DNA"/>
</dbReference>
<dbReference type="InterPro" id="IPR025246">
    <property type="entry name" value="IS30-like_HTH"/>
</dbReference>
<sequence length="66" mass="7680">MTLVTDNTQIVINHPQKGTHLTIQERGQIQAYKEMGLSNRQIARKRNRVPQTINNKVKRGWVKTIK</sequence>
<evidence type="ECO:0000313" key="3">
    <source>
        <dbReference type="Proteomes" id="UP000018559"/>
    </source>
</evidence>
<dbReference type="Pfam" id="PF13936">
    <property type="entry name" value="HTH_38"/>
    <property type="match status" value="1"/>
</dbReference>
<gene>
    <name evidence="2" type="ORF">LEQ_1786c</name>
</gene>
<name>V7HY15_9LACO</name>
<accession>V7HY15</accession>